<evidence type="ECO:0000256" key="3">
    <source>
        <dbReference type="ARBA" id="ARBA00022679"/>
    </source>
</evidence>
<keyword evidence="3 10" id="KW-0808">Transferase</keyword>
<comment type="similarity">
    <text evidence="10">Belongs to the ELO family.</text>
</comment>
<keyword evidence="4 10" id="KW-0812">Transmembrane</keyword>
<evidence type="ECO:0000313" key="13">
    <source>
        <dbReference type="Proteomes" id="UP000262825"/>
    </source>
</evidence>
<keyword evidence="5 10" id="KW-0276">Fatty acid metabolism</keyword>
<keyword evidence="13" id="KW-1185">Reference proteome</keyword>
<dbReference type="Pfam" id="PF01151">
    <property type="entry name" value="ELO"/>
    <property type="match status" value="1"/>
</dbReference>
<comment type="subcellular location">
    <subcellularLocation>
        <location evidence="1">Membrane</location>
        <topology evidence="1">Multi-pass membrane protein</topology>
    </subcellularLocation>
</comment>
<dbReference type="GO" id="GO:0019367">
    <property type="term" value="P:fatty acid elongation, saturated fatty acid"/>
    <property type="evidence" value="ECO:0007669"/>
    <property type="project" value="TreeGrafter"/>
</dbReference>
<dbReference type="InterPro" id="IPR030457">
    <property type="entry name" value="ELO_CS"/>
</dbReference>
<dbReference type="PANTHER" id="PTHR11157">
    <property type="entry name" value="FATTY ACID ACYL TRANSFERASE-RELATED"/>
    <property type="match status" value="1"/>
</dbReference>
<comment type="catalytic activity">
    <reaction evidence="10">
        <text>an acyl-CoA + malonyl-CoA + H(+) = a 3-oxoacyl-CoA + CO2 + CoA</text>
        <dbReference type="Rhea" id="RHEA:50252"/>
        <dbReference type="ChEBI" id="CHEBI:15378"/>
        <dbReference type="ChEBI" id="CHEBI:16526"/>
        <dbReference type="ChEBI" id="CHEBI:57287"/>
        <dbReference type="ChEBI" id="CHEBI:57384"/>
        <dbReference type="ChEBI" id="CHEBI:58342"/>
        <dbReference type="ChEBI" id="CHEBI:90726"/>
    </reaction>
    <physiologicalReaction direction="left-to-right" evidence="10">
        <dbReference type="Rhea" id="RHEA:50253"/>
    </physiologicalReaction>
</comment>
<dbReference type="GO" id="GO:0030148">
    <property type="term" value="P:sphingolipid biosynthetic process"/>
    <property type="evidence" value="ECO:0007669"/>
    <property type="project" value="TreeGrafter"/>
</dbReference>
<feature type="transmembrane region" description="Helical" evidence="10">
    <location>
        <begin position="284"/>
        <end position="304"/>
    </location>
</feature>
<organism evidence="12 13">
    <name type="scientific">Saccharomycodes ludwigii</name>
    <dbReference type="NCBI Taxonomy" id="36035"/>
    <lineage>
        <taxon>Eukaryota</taxon>
        <taxon>Fungi</taxon>
        <taxon>Dikarya</taxon>
        <taxon>Ascomycota</taxon>
        <taxon>Saccharomycotina</taxon>
        <taxon>Saccharomycetes</taxon>
        <taxon>Saccharomycodales</taxon>
        <taxon>Saccharomycodaceae</taxon>
        <taxon>Saccharomycodes</taxon>
    </lineage>
</organism>
<evidence type="ECO:0000256" key="10">
    <source>
        <dbReference type="RuleBase" id="RU361115"/>
    </source>
</evidence>
<evidence type="ECO:0000256" key="9">
    <source>
        <dbReference type="ARBA" id="ARBA00023160"/>
    </source>
</evidence>
<evidence type="ECO:0000256" key="4">
    <source>
        <dbReference type="ARBA" id="ARBA00022692"/>
    </source>
</evidence>
<evidence type="ECO:0000256" key="6">
    <source>
        <dbReference type="ARBA" id="ARBA00022989"/>
    </source>
</evidence>
<dbReference type="Proteomes" id="UP000262825">
    <property type="component" value="Unassembled WGS sequence"/>
</dbReference>
<dbReference type="InterPro" id="IPR002076">
    <property type="entry name" value="ELO_fam"/>
</dbReference>
<keyword evidence="8 10" id="KW-0472">Membrane</keyword>
<evidence type="ECO:0000256" key="11">
    <source>
        <dbReference type="SAM" id="MobiDB-lite"/>
    </source>
</evidence>
<dbReference type="PROSITE" id="PS01188">
    <property type="entry name" value="ELO"/>
    <property type="match status" value="1"/>
</dbReference>
<feature type="region of interest" description="Disordered" evidence="11">
    <location>
        <begin position="313"/>
        <end position="334"/>
    </location>
</feature>
<accession>A0A376B2Y8</accession>
<keyword evidence="9 10" id="KW-0275">Fatty acid biosynthesis</keyword>
<name>A0A376B2Y8_9ASCO</name>
<evidence type="ECO:0000256" key="5">
    <source>
        <dbReference type="ARBA" id="ARBA00022832"/>
    </source>
</evidence>
<dbReference type="GO" id="GO:0034626">
    <property type="term" value="P:fatty acid elongation, polyunsaturated fatty acid"/>
    <property type="evidence" value="ECO:0007669"/>
    <property type="project" value="TreeGrafter"/>
</dbReference>
<feature type="transmembrane region" description="Helical" evidence="10">
    <location>
        <begin position="239"/>
        <end position="264"/>
    </location>
</feature>
<dbReference type="EMBL" id="UFAJ01000082">
    <property type="protein sequence ID" value="SSD59045.1"/>
    <property type="molecule type" value="Genomic_DNA"/>
</dbReference>
<protein>
    <recommendedName>
        <fullName evidence="10">Elongation of fatty acids protein</fullName>
        <ecNumber evidence="10">2.3.1.-</ecNumber>
    </recommendedName>
</protein>
<evidence type="ECO:0000256" key="1">
    <source>
        <dbReference type="ARBA" id="ARBA00004141"/>
    </source>
</evidence>
<dbReference type="AlphaFoldDB" id="A0A376B2Y8"/>
<keyword evidence="2 10" id="KW-0444">Lipid biosynthesis</keyword>
<dbReference type="EC" id="2.3.1.-" evidence="10"/>
<dbReference type="GO" id="GO:0034625">
    <property type="term" value="P:fatty acid elongation, monounsaturated fatty acid"/>
    <property type="evidence" value="ECO:0007669"/>
    <property type="project" value="TreeGrafter"/>
</dbReference>
<feature type="transmembrane region" description="Helical" evidence="10">
    <location>
        <begin position="139"/>
        <end position="160"/>
    </location>
</feature>
<evidence type="ECO:0000256" key="7">
    <source>
        <dbReference type="ARBA" id="ARBA00023098"/>
    </source>
</evidence>
<reference evidence="13" key="1">
    <citation type="submission" date="2018-06" db="EMBL/GenBank/DDBJ databases">
        <authorList>
            <person name="Guldener U."/>
        </authorList>
    </citation>
    <scope>NUCLEOTIDE SEQUENCE [LARGE SCALE GENOMIC DNA]</scope>
    <source>
        <strain evidence="13">UTAD17</strain>
    </source>
</reference>
<evidence type="ECO:0000313" key="12">
    <source>
        <dbReference type="EMBL" id="SSD59045.1"/>
    </source>
</evidence>
<sequence>MSTDTAAEELISNSFNVISGNTLPTWLKYSKPTIDNPFGLELWPIFSKVFECIKGYPAEEFKFIHNETFLANFYQAVSIIIVYYIVVFGGQSILRKLDAKPMRFSLLFQLHNIVLTSASLILFLLLVEQIIPMVYRHGLFYAICSPQAFAPKLIAIYYLNYLTKFLELIDTVFLVLKRKKLLFLHTYHHGATALLCYTQLTGRTSVEWVPIVLNLAVHVVMYWYYFLSSCGIRVWWKEWVTRFQIVQFLIDLVFVYFATYTYYANKFFDDILPNMGTCYGTQDAAAYGYLILTSYLVLFISFYIKNYGKKRPSKKASTVTAAGSAPVTKKSRKA</sequence>
<dbReference type="VEuPathDB" id="FungiDB:SCODWIG_00806"/>
<dbReference type="GO" id="GO:0005789">
    <property type="term" value="C:endoplasmic reticulum membrane"/>
    <property type="evidence" value="ECO:0007669"/>
    <property type="project" value="TreeGrafter"/>
</dbReference>
<feature type="transmembrane region" description="Helical" evidence="10">
    <location>
        <begin position="73"/>
        <end position="94"/>
    </location>
</feature>
<dbReference type="OrthoDB" id="434092at2759"/>
<proteinExistence type="inferred from homology"/>
<evidence type="ECO:0000256" key="8">
    <source>
        <dbReference type="ARBA" id="ARBA00023136"/>
    </source>
</evidence>
<dbReference type="GO" id="GO:0042761">
    <property type="term" value="P:very long-chain fatty acid biosynthetic process"/>
    <property type="evidence" value="ECO:0007669"/>
    <property type="project" value="TreeGrafter"/>
</dbReference>
<dbReference type="GO" id="GO:0009922">
    <property type="term" value="F:fatty acid elongase activity"/>
    <property type="evidence" value="ECO:0007669"/>
    <property type="project" value="InterPro"/>
</dbReference>
<gene>
    <name evidence="12" type="ORF">SCODWIG_00806</name>
</gene>
<keyword evidence="7 10" id="KW-0443">Lipid metabolism</keyword>
<dbReference type="PANTHER" id="PTHR11157:SF157">
    <property type="entry name" value="ELONGATION OF FATTY ACIDS PROTEIN 3"/>
    <property type="match status" value="1"/>
</dbReference>
<keyword evidence="6 10" id="KW-1133">Transmembrane helix</keyword>
<feature type="transmembrane region" description="Helical" evidence="10">
    <location>
        <begin position="208"/>
        <end position="227"/>
    </location>
</feature>
<feature type="transmembrane region" description="Helical" evidence="10">
    <location>
        <begin position="106"/>
        <end position="127"/>
    </location>
</feature>
<evidence type="ECO:0000256" key="2">
    <source>
        <dbReference type="ARBA" id="ARBA00022516"/>
    </source>
</evidence>